<dbReference type="OrthoDB" id="2507666at2759"/>
<feature type="compositionally biased region" description="Pro residues" evidence="1">
    <location>
        <begin position="69"/>
        <end position="112"/>
    </location>
</feature>
<evidence type="ECO:0000256" key="1">
    <source>
        <dbReference type="SAM" id="MobiDB-lite"/>
    </source>
</evidence>
<feature type="region of interest" description="Disordered" evidence="1">
    <location>
        <begin position="168"/>
        <end position="193"/>
    </location>
</feature>
<name>A0A5B0LYG5_PUCGR</name>
<gene>
    <name evidence="3" type="ORF">PGT21_012121</name>
</gene>
<feature type="region of interest" description="Disordered" evidence="1">
    <location>
        <begin position="31"/>
        <end position="136"/>
    </location>
</feature>
<reference evidence="3 4" key="1">
    <citation type="submission" date="2019-05" db="EMBL/GenBank/DDBJ databases">
        <title>Emergence of the Ug99 lineage of the wheat stem rust pathogen through somatic hybridization.</title>
        <authorList>
            <person name="Li F."/>
            <person name="Upadhyaya N.M."/>
            <person name="Sperschneider J."/>
            <person name="Matny O."/>
            <person name="Nguyen-Phuc H."/>
            <person name="Mago R."/>
            <person name="Raley C."/>
            <person name="Miller M.E."/>
            <person name="Silverstein K.A.T."/>
            <person name="Henningsen E."/>
            <person name="Hirsch C.D."/>
            <person name="Visser B."/>
            <person name="Pretorius Z.A."/>
            <person name="Steffenson B.J."/>
            <person name="Schwessinger B."/>
            <person name="Dodds P.N."/>
            <person name="Figueroa M."/>
        </authorList>
    </citation>
    <scope>NUCLEOTIDE SEQUENCE [LARGE SCALE GENOMIC DNA]</scope>
    <source>
        <strain evidence="3">21-0</strain>
    </source>
</reference>
<evidence type="ECO:0000313" key="3">
    <source>
        <dbReference type="EMBL" id="KAA1069126.1"/>
    </source>
</evidence>
<dbReference type="EMBL" id="VSWC01000183">
    <property type="protein sequence ID" value="KAA1069126.1"/>
    <property type="molecule type" value="Genomic_DNA"/>
</dbReference>
<organism evidence="3 4">
    <name type="scientific">Puccinia graminis f. sp. tritici</name>
    <dbReference type="NCBI Taxonomy" id="56615"/>
    <lineage>
        <taxon>Eukaryota</taxon>
        <taxon>Fungi</taxon>
        <taxon>Dikarya</taxon>
        <taxon>Basidiomycota</taxon>
        <taxon>Pucciniomycotina</taxon>
        <taxon>Pucciniomycetes</taxon>
        <taxon>Pucciniales</taxon>
        <taxon>Pucciniaceae</taxon>
        <taxon>Puccinia</taxon>
    </lineage>
</organism>
<proteinExistence type="predicted"/>
<dbReference type="Proteomes" id="UP000324748">
    <property type="component" value="Unassembled WGS sequence"/>
</dbReference>
<accession>A0A5B0LYG5</accession>
<evidence type="ECO:0000313" key="4">
    <source>
        <dbReference type="Proteomes" id="UP000324748"/>
    </source>
</evidence>
<feature type="compositionally biased region" description="Basic and acidic residues" evidence="1">
    <location>
        <begin position="32"/>
        <end position="52"/>
    </location>
</feature>
<comment type="caution">
    <text evidence="3">The sequence shown here is derived from an EMBL/GenBank/DDBJ whole genome shotgun (WGS) entry which is preliminary data.</text>
</comment>
<keyword evidence="4" id="KW-1185">Reference proteome</keyword>
<dbReference type="PRINTS" id="PR01217">
    <property type="entry name" value="PRICHEXTENSN"/>
</dbReference>
<sequence>MLKLTYLILACVLILEAYGLQERSVRNILPVPRDHYKPGSKEFSAKDSKDSVPKPPPNKGNYEPEPPQKHPPPPPHHKPPPPPPPPHKPPPPPPPHHKPPPPPPHKPPPPPPPHHKPPHPRPHIINHPHHLPISHPHPHRHTIYLLPLRRLTSLRVLNTVVTRKNLLTRKSQKKIPSTRNQAHQKKSAPSIKN</sequence>
<evidence type="ECO:0000256" key="2">
    <source>
        <dbReference type="SAM" id="SignalP"/>
    </source>
</evidence>
<feature type="compositionally biased region" description="Basic residues" evidence="1">
    <location>
        <begin position="113"/>
        <end position="136"/>
    </location>
</feature>
<feature type="chain" id="PRO_5022882643" evidence="2">
    <location>
        <begin position="20"/>
        <end position="193"/>
    </location>
</feature>
<dbReference type="AlphaFoldDB" id="A0A5B0LYG5"/>
<feature type="signal peptide" evidence="2">
    <location>
        <begin position="1"/>
        <end position="19"/>
    </location>
</feature>
<keyword evidence="2" id="KW-0732">Signal</keyword>
<protein>
    <submittedName>
        <fullName evidence="3">Uncharacterized protein</fullName>
    </submittedName>
</protein>